<dbReference type="PANTHER" id="PTHR11069">
    <property type="entry name" value="GLUCOSYLCERAMIDASE"/>
    <property type="match status" value="1"/>
</dbReference>
<feature type="domain" description="Glycosyl hydrolase family 30 TIM-barrel" evidence="8">
    <location>
        <begin position="101"/>
        <end position="444"/>
    </location>
</feature>
<keyword evidence="6" id="KW-0443">Lipid metabolism</keyword>
<dbReference type="RefSeq" id="XP_033349277.1">
    <property type="nucleotide sequence ID" value="XM_033493386.1"/>
</dbReference>
<organism evidence="10 11">
    <name type="scientific">Bombus vosnesenskii</name>
    <dbReference type="NCBI Taxonomy" id="207650"/>
    <lineage>
        <taxon>Eukaryota</taxon>
        <taxon>Metazoa</taxon>
        <taxon>Ecdysozoa</taxon>
        <taxon>Arthropoda</taxon>
        <taxon>Hexapoda</taxon>
        <taxon>Insecta</taxon>
        <taxon>Pterygota</taxon>
        <taxon>Neoptera</taxon>
        <taxon>Endopterygota</taxon>
        <taxon>Hymenoptera</taxon>
        <taxon>Apocrita</taxon>
        <taxon>Aculeata</taxon>
        <taxon>Apoidea</taxon>
        <taxon>Anthophila</taxon>
        <taxon>Apidae</taxon>
        <taxon>Bombus</taxon>
        <taxon>Pyrobombus</taxon>
    </lineage>
</organism>
<evidence type="ECO:0000259" key="9">
    <source>
        <dbReference type="Pfam" id="PF17189"/>
    </source>
</evidence>
<dbReference type="Gene3D" id="3.20.20.80">
    <property type="entry name" value="Glycosidases"/>
    <property type="match status" value="1"/>
</dbReference>
<dbReference type="InterPro" id="IPR017853">
    <property type="entry name" value="GH"/>
</dbReference>
<evidence type="ECO:0000313" key="10">
    <source>
        <dbReference type="Proteomes" id="UP000504631"/>
    </source>
</evidence>
<dbReference type="GO" id="GO:0006680">
    <property type="term" value="P:glucosylceramide catabolic process"/>
    <property type="evidence" value="ECO:0007669"/>
    <property type="project" value="TreeGrafter"/>
</dbReference>
<evidence type="ECO:0000256" key="4">
    <source>
        <dbReference type="ARBA" id="ARBA00022729"/>
    </source>
</evidence>
<dbReference type="InterPro" id="IPR001139">
    <property type="entry name" value="Glyco_hydro_30"/>
</dbReference>
<dbReference type="GO" id="GO:0004348">
    <property type="term" value="F:glucosylceramidase activity"/>
    <property type="evidence" value="ECO:0007669"/>
    <property type="project" value="UniProtKB-EC"/>
</dbReference>
<keyword evidence="6" id="KW-0746">Sphingolipid metabolism</keyword>
<feature type="domain" description="Glycosyl hydrolase family 30 beta sandwich" evidence="9">
    <location>
        <begin position="447"/>
        <end position="507"/>
    </location>
</feature>
<dbReference type="Proteomes" id="UP000504631">
    <property type="component" value="Unplaced"/>
</dbReference>
<gene>
    <name evidence="11" type="primary">LOC117233260</name>
</gene>
<dbReference type="PRINTS" id="PR00843">
    <property type="entry name" value="GLHYDRLASE30"/>
</dbReference>
<dbReference type="InterPro" id="IPR033453">
    <property type="entry name" value="Glyco_hydro_30_TIM-barrel"/>
</dbReference>
<reference evidence="11" key="1">
    <citation type="submission" date="2025-08" db="UniProtKB">
        <authorList>
            <consortium name="RefSeq"/>
        </authorList>
    </citation>
    <scope>IDENTIFICATION</scope>
    <source>
        <tissue evidence="11">Muscle</tissue>
    </source>
</reference>
<dbReference type="KEGG" id="bvk:117233260"/>
<evidence type="ECO:0000256" key="7">
    <source>
        <dbReference type="SAM" id="SignalP"/>
    </source>
</evidence>
<dbReference type="AlphaFoldDB" id="A0A6J3K860"/>
<feature type="chain" id="PRO_5026916398" description="Glucosylceramidase" evidence="7">
    <location>
        <begin position="21"/>
        <end position="510"/>
    </location>
</feature>
<keyword evidence="5 6" id="KW-0378">Hydrolase</keyword>
<evidence type="ECO:0000256" key="5">
    <source>
        <dbReference type="ARBA" id="ARBA00022801"/>
    </source>
</evidence>
<evidence type="ECO:0000256" key="1">
    <source>
        <dbReference type="ARBA" id="ARBA00001013"/>
    </source>
</evidence>
<feature type="signal peptide" evidence="7">
    <location>
        <begin position="1"/>
        <end position="20"/>
    </location>
</feature>
<comment type="catalytic activity">
    <reaction evidence="1">
        <text>a beta-D-glucosyl-(1&lt;-&gt;1')-N-acylsphing-4-enine + H2O = an N-acylsphing-4-enine + D-glucose</text>
        <dbReference type="Rhea" id="RHEA:13269"/>
        <dbReference type="ChEBI" id="CHEBI:4167"/>
        <dbReference type="ChEBI" id="CHEBI:15377"/>
        <dbReference type="ChEBI" id="CHEBI:22801"/>
        <dbReference type="ChEBI" id="CHEBI:52639"/>
        <dbReference type="EC" id="3.2.1.45"/>
    </reaction>
    <physiologicalReaction direction="left-to-right" evidence="1">
        <dbReference type="Rhea" id="RHEA:13270"/>
    </physiologicalReaction>
</comment>
<accession>A0A6J3K860</accession>
<dbReference type="GeneID" id="117233260"/>
<keyword evidence="10" id="KW-1185">Reference proteome</keyword>
<dbReference type="GO" id="GO:0016020">
    <property type="term" value="C:membrane"/>
    <property type="evidence" value="ECO:0007669"/>
    <property type="project" value="GOC"/>
</dbReference>
<dbReference type="Pfam" id="PF02055">
    <property type="entry name" value="Glyco_hydro_30"/>
    <property type="match status" value="1"/>
</dbReference>
<dbReference type="SUPFAM" id="SSF51445">
    <property type="entry name" value="(Trans)glycosidases"/>
    <property type="match status" value="1"/>
</dbReference>
<keyword evidence="6" id="KW-0326">Glycosidase</keyword>
<dbReference type="SUPFAM" id="SSF51011">
    <property type="entry name" value="Glycosyl hydrolase domain"/>
    <property type="match status" value="1"/>
</dbReference>
<evidence type="ECO:0000259" key="8">
    <source>
        <dbReference type="Pfam" id="PF02055"/>
    </source>
</evidence>
<protein>
    <recommendedName>
        <fullName evidence="3 6">Glucosylceramidase</fullName>
        <ecNumber evidence="3 6">3.2.1.45</ecNumber>
    </recommendedName>
</protein>
<evidence type="ECO:0000256" key="3">
    <source>
        <dbReference type="ARBA" id="ARBA00012658"/>
    </source>
</evidence>
<dbReference type="EC" id="3.2.1.45" evidence="3 6"/>
<evidence type="ECO:0000256" key="2">
    <source>
        <dbReference type="ARBA" id="ARBA00005382"/>
    </source>
</evidence>
<sequence length="510" mass="58297">MRHAWKTLLLVTFFFSKGIANECVPYRIDNDVIACVCNATYCDGLPDGRPEVPEEGNSYWYVSNKQGLRMKMSELKFDSCENFPVDVTLTIDNTKKYQTIFGFGGAFTDSTGINIAKLSPATQLQLIRAYYDPKEGSRYTLGRIPIGASDFSERSYTYDDTPNDTMLKHFSLANEDFDYKLLYARKALEFNSEIKFFSAAWTAPLWMKSNDNGLTFLKEEYYQVYADYLLKFLDEYKKNGIDIWAITTGNEPLIAFIFKLPNISMGWEPEAMSNWIANNLGPTLASSPHNKTLIFAFDENRQALPKFVEPTFRNQNAKKYVAGTAVHWYQDSKTPADVLDQTHDEFPDKLIFMTEASVIGPPIWNTSKVKLESWHRGERYILSIIEYMNHWSIGWVDWNLALDETGGPNNVNNNIDAAIIVNPKTDEFYKQPMYYAIKHFSRFVDRGSVRISITDTDTIKSAAFVTPSAENVVVLYNRATSPRHVVLKDVQKGTLCLELSPQSMNTLKYK</sequence>
<proteinExistence type="inferred from homology"/>
<comment type="similarity">
    <text evidence="2 6">Belongs to the glycosyl hydrolase 30 family.</text>
</comment>
<keyword evidence="4 7" id="KW-0732">Signal</keyword>
<evidence type="ECO:0000313" key="11">
    <source>
        <dbReference type="RefSeq" id="XP_033349277.1"/>
    </source>
</evidence>
<dbReference type="Pfam" id="PF17189">
    <property type="entry name" value="Glyco_hydro_30C"/>
    <property type="match status" value="1"/>
</dbReference>
<dbReference type="InterPro" id="IPR033452">
    <property type="entry name" value="GH30_C"/>
</dbReference>
<name>A0A6J3K860_9HYME</name>
<evidence type="ECO:0000256" key="6">
    <source>
        <dbReference type="RuleBase" id="RU361188"/>
    </source>
</evidence>
<dbReference type="PANTHER" id="PTHR11069:SF23">
    <property type="entry name" value="LYSOSOMAL ACID GLUCOSYLCERAMIDASE"/>
    <property type="match status" value="1"/>
</dbReference>